<comment type="subcellular location">
    <subcellularLocation>
        <location evidence="1">Cell membrane</location>
        <topology evidence="1">Multi-pass membrane protein</topology>
    </subcellularLocation>
</comment>
<feature type="transmembrane region" description="Helical" evidence="6">
    <location>
        <begin position="269"/>
        <end position="287"/>
    </location>
</feature>
<evidence type="ECO:0000256" key="5">
    <source>
        <dbReference type="ARBA" id="ARBA00023136"/>
    </source>
</evidence>
<accession>A0ABW1VJI4</accession>
<feature type="transmembrane region" description="Helical" evidence="6">
    <location>
        <begin position="91"/>
        <end position="110"/>
    </location>
</feature>
<feature type="transmembrane region" description="Helical" evidence="6">
    <location>
        <begin position="317"/>
        <end position="338"/>
    </location>
</feature>
<proteinExistence type="predicted"/>
<feature type="transmembrane region" description="Helical" evidence="6">
    <location>
        <begin position="35"/>
        <end position="52"/>
    </location>
</feature>
<evidence type="ECO:0000256" key="1">
    <source>
        <dbReference type="ARBA" id="ARBA00004651"/>
    </source>
</evidence>
<dbReference type="CDD" id="cd06579">
    <property type="entry name" value="TM_PBP1_transp_AraH_like"/>
    <property type="match status" value="1"/>
</dbReference>
<sequence length="345" mass="36019">MTTTTHEQLTAAEAFRSRPLTAVQRIQRVLHRHPAISPLIVLIGAVIVFGLVNERFWQPSNLSLILQQVAIVGALAVGQTLIILTAGIDLSVGAIMIFVTMVMGTLAGQYGLPGWLAFLVGIAVGALAGLINGVLVAQVKLPPFIVTLGTLGIFTALALLMSGGRSIRGDVLGPFLTWTATSFSVGPFQLTVGVVIVILLYLVGGFVLSQTAWGRHVYAVGDDADAARLAGISTKRVLLSVYVVGGIIFALSAWVLIGRVGAATTNSAVDANLDSITAVVIGGISLFGGRGRLLGTLLGAIIVGVFRNGLALARVDVLYQTLAIGILIIAAVSLDQWIRRTGAKR</sequence>
<name>A0ABW1VJI4_9MICO</name>
<reference evidence="8" key="1">
    <citation type="journal article" date="2019" name="Int. J. Syst. Evol. Microbiol.">
        <title>The Global Catalogue of Microorganisms (GCM) 10K type strain sequencing project: providing services to taxonomists for standard genome sequencing and annotation.</title>
        <authorList>
            <consortium name="The Broad Institute Genomics Platform"/>
            <consortium name="The Broad Institute Genome Sequencing Center for Infectious Disease"/>
            <person name="Wu L."/>
            <person name="Ma J."/>
        </authorList>
    </citation>
    <scope>NUCLEOTIDE SEQUENCE [LARGE SCALE GENOMIC DNA]</scope>
    <source>
        <strain evidence="8">CCUG 43304</strain>
    </source>
</reference>
<organism evidence="7 8">
    <name type="scientific">Luethyella okanaganae</name>
    <dbReference type="NCBI Taxonomy" id="69372"/>
    <lineage>
        <taxon>Bacteria</taxon>
        <taxon>Bacillati</taxon>
        <taxon>Actinomycetota</taxon>
        <taxon>Actinomycetes</taxon>
        <taxon>Micrococcales</taxon>
        <taxon>Microbacteriaceae</taxon>
        <taxon>Luethyella</taxon>
    </lineage>
</organism>
<evidence type="ECO:0000256" key="2">
    <source>
        <dbReference type="ARBA" id="ARBA00022475"/>
    </source>
</evidence>
<dbReference type="EMBL" id="JBHSTP010000003">
    <property type="protein sequence ID" value="MFC6357181.1"/>
    <property type="molecule type" value="Genomic_DNA"/>
</dbReference>
<keyword evidence="8" id="KW-1185">Reference proteome</keyword>
<feature type="transmembrane region" description="Helical" evidence="6">
    <location>
        <begin position="294"/>
        <end position="311"/>
    </location>
</feature>
<dbReference type="PANTHER" id="PTHR32196">
    <property type="entry name" value="ABC TRANSPORTER PERMEASE PROTEIN YPHD-RELATED-RELATED"/>
    <property type="match status" value="1"/>
</dbReference>
<protein>
    <submittedName>
        <fullName evidence="7">ABC transporter permease</fullName>
    </submittedName>
</protein>
<feature type="transmembrane region" description="Helical" evidence="6">
    <location>
        <begin position="64"/>
        <end position="84"/>
    </location>
</feature>
<evidence type="ECO:0000313" key="7">
    <source>
        <dbReference type="EMBL" id="MFC6357181.1"/>
    </source>
</evidence>
<evidence type="ECO:0000256" key="4">
    <source>
        <dbReference type="ARBA" id="ARBA00022989"/>
    </source>
</evidence>
<feature type="transmembrane region" description="Helical" evidence="6">
    <location>
        <begin position="237"/>
        <end position="257"/>
    </location>
</feature>
<feature type="transmembrane region" description="Helical" evidence="6">
    <location>
        <begin position="144"/>
        <end position="167"/>
    </location>
</feature>
<evidence type="ECO:0000313" key="8">
    <source>
        <dbReference type="Proteomes" id="UP001596306"/>
    </source>
</evidence>
<keyword evidence="4 6" id="KW-1133">Transmembrane helix</keyword>
<evidence type="ECO:0000256" key="3">
    <source>
        <dbReference type="ARBA" id="ARBA00022692"/>
    </source>
</evidence>
<dbReference type="RefSeq" id="WP_386732743.1">
    <property type="nucleotide sequence ID" value="NZ_JBHSTP010000003.1"/>
</dbReference>
<gene>
    <name evidence="7" type="ORF">ACFQB0_13805</name>
</gene>
<dbReference type="PANTHER" id="PTHR32196:SF72">
    <property type="entry name" value="RIBOSE IMPORT PERMEASE PROTEIN RBSC"/>
    <property type="match status" value="1"/>
</dbReference>
<feature type="transmembrane region" description="Helical" evidence="6">
    <location>
        <begin position="187"/>
        <end position="208"/>
    </location>
</feature>
<comment type="caution">
    <text evidence="7">The sequence shown here is derived from an EMBL/GenBank/DDBJ whole genome shotgun (WGS) entry which is preliminary data.</text>
</comment>
<feature type="transmembrane region" description="Helical" evidence="6">
    <location>
        <begin position="116"/>
        <end position="137"/>
    </location>
</feature>
<dbReference type="Proteomes" id="UP001596306">
    <property type="component" value="Unassembled WGS sequence"/>
</dbReference>
<dbReference type="InterPro" id="IPR001851">
    <property type="entry name" value="ABC_transp_permease"/>
</dbReference>
<keyword evidence="3 6" id="KW-0812">Transmembrane</keyword>
<dbReference type="Pfam" id="PF02653">
    <property type="entry name" value="BPD_transp_2"/>
    <property type="match status" value="1"/>
</dbReference>
<evidence type="ECO:0000256" key="6">
    <source>
        <dbReference type="SAM" id="Phobius"/>
    </source>
</evidence>
<keyword evidence="5 6" id="KW-0472">Membrane</keyword>
<keyword evidence="2" id="KW-1003">Cell membrane</keyword>